<evidence type="ECO:0000313" key="1">
    <source>
        <dbReference type="EMBL" id="GHF20048.1"/>
    </source>
</evidence>
<sequence>MTITENKKTLAAVLDNIWSKGDVASVDRYVHPTYTIFHDPGDPFDGQTLDLDGYKHRLITSRHPFPDQAFTVVDMIGEGDKVATSWTWQATHMADFPGFPASKKPVKMSGLTIYSFKDGKVCGHWQMVNRLGVYQQLQANAEHLQPGK</sequence>
<dbReference type="PANTHER" id="PTHR38436:SF1">
    <property type="entry name" value="ESTER CYCLASE"/>
    <property type="match status" value="1"/>
</dbReference>
<dbReference type="Pfam" id="PF07366">
    <property type="entry name" value="SnoaL"/>
    <property type="match status" value="1"/>
</dbReference>
<dbReference type="RefSeq" id="WP_191251125.1">
    <property type="nucleotide sequence ID" value="NZ_BNCI01000001.1"/>
</dbReference>
<keyword evidence="2" id="KW-1185">Reference proteome</keyword>
<reference evidence="1" key="1">
    <citation type="journal article" date="2014" name="Int. J. Syst. Evol. Microbiol.">
        <title>Complete genome sequence of Corynebacterium casei LMG S-19264T (=DSM 44701T), isolated from a smear-ripened cheese.</title>
        <authorList>
            <consortium name="US DOE Joint Genome Institute (JGI-PGF)"/>
            <person name="Walter F."/>
            <person name="Albersmeier A."/>
            <person name="Kalinowski J."/>
            <person name="Ruckert C."/>
        </authorList>
    </citation>
    <scope>NUCLEOTIDE SEQUENCE</scope>
    <source>
        <strain evidence="1">KCTC 42590</strain>
    </source>
</reference>
<gene>
    <name evidence="1" type="ORF">GCM10017044_13540</name>
</gene>
<dbReference type="Gene3D" id="3.10.450.50">
    <property type="match status" value="1"/>
</dbReference>
<dbReference type="AlphaFoldDB" id="A0A919AQV2"/>
<protein>
    <recommendedName>
        <fullName evidence="3">Ester cyclase</fullName>
    </recommendedName>
</protein>
<evidence type="ECO:0000313" key="2">
    <source>
        <dbReference type="Proteomes" id="UP000630923"/>
    </source>
</evidence>
<accession>A0A919AQV2</accession>
<dbReference type="Proteomes" id="UP000630923">
    <property type="component" value="Unassembled WGS sequence"/>
</dbReference>
<evidence type="ECO:0008006" key="3">
    <source>
        <dbReference type="Google" id="ProtNLM"/>
    </source>
</evidence>
<dbReference type="EMBL" id="BNCI01000001">
    <property type="protein sequence ID" value="GHF20048.1"/>
    <property type="molecule type" value="Genomic_DNA"/>
</dbReference>
<comment type="caution">
    <text evidence="1">The sequence shown here is derived from an EMBL/GenBank/DDBJ whole genome shotgun (WGS) entry which is preliminary data.</text>
</comment>
<dbReference type="InterPro" id="IPR009959">
    <property type="entry name" value="Cyclase_SnoaL-like"/>
</dbReference>
<name>A0A919AQV2_9PROT</name>
<reference evidence="1" key="2">
    <citation type="submission" date="2020-09" db="EMBL/GenBank/DDBJ databases">
        <authorList>
            <person name="Sun Q."/>
            <person name="Kim S."/>
        </authorList>
    </citation>
    <scope>NUCLEOTIDE SEQUENCE</scope>
    <source>
        <strain evidence="1">KCTC 42590</strain>
    </source>
</reference>
<organism evidence="1 2">
    <name type="scientific">Kordiimonas sediminis</name>
    <dbReference type="NCBI Taxonomy" id="1735581"/>
    <lineage>
        <taxon>Bacteria</taxon>
        <taxon>Pseudomonadati</taxon>
        <taxon>Pseudomonadota</taxon>
        <taxon>Alphaproteobacteria</taxon>
        <taxon>Kordiimonadales</taxon>
        <taxon>Kordiimonadaceae</taxon>
        <taxon>Kordiimonas</taxon>
    </lineage>
</organism>
<dbReference type="InterPro" id="IPR032710">
    <property type="entry name" value="NTF2-like_dom_sf"/>
</dbReference>
<proteinExistence type="predicted"/>
<dbReference type="SUPFAM" id="SSF54427">
    <property type="entry name" value="NTF2-like"/>
    <property type="match status" value="1"/>
</dbReference>
<dbReference type="PANTHER" id="PTHR38436">
    <property type="entry name" value="POLYKETIDE CYCLASE SNOAL-LIKE DOMAIN"/>
    <property type="match status" value="1"/>
</dbReference>
<dbReference type="GO" id="GO:0030638">
    <property type="term" value="P:polyketide metabolic process"/>
    <property type="evidence" value="ECO:0007669"/>
    <property type="project" value="InterPro"/>
</dbReference>